<evidence type="ECO:0000256" key="14">
    <source>
        <dbReference type="ARBA" id="ARBA00041592"/>
    </source>
</evidence>
<dbReference type="KEGG" id="schy:GVO57_09400"/>
<evidence type="ECO:0000256" key="1">
    <source>
        <dbReference type="ARBA" id="ARBA00001946"/>
    </source>
</evidence>
<dbReference type="GO" id="GO:0008413">
    <property type="term" value="F:8-oxo-7,8-dihydroguanosine triphosphate pyrophosphatase activity"/>
    <property type="evidence" value="ECO:0007669"/>
    <property type="project" value="TreeGrafter"/>
</dbReference>
<dbReference type="CDD" id="cd03425">
    <property type="entry name" value="NUDIX_MutT_NudA_like"/>
    <property type="match status" value="1"/>
</dbReference>
<protein>
    <recommendedName>
        <fullName evidence="13">8-oxo-dGTP diphosphatase</fullName>
        <ecNumber evidence="12">3.6.1.55</ecNumber>
    </recommendedName>
    <alternativeName>
        <fullName evidence="16">7,8-dihydro-8-oxoguanine-triphosphatase</fullName>
    </alternativeName>
    <alternativeName>
        <fullName evidence="15">Mutator protein MutT</fullName>
    </alternativeName>
    <alternativeName>
        <fullName evidence="14">dGTP pyrophosphohydrolase</fullName>
    </alternativeName>
</protein>
<dbReference type="PANTHER" id="PTHR47707">
    <property type="entry name" value="8-OXO-DGTP DIPHOSPHATASE"/>
    <property type="match status" value="1"/>
</dbReference>
<comment type="cofactor">
    <cofactor evidence="1">
        <name>Mg(2+)</name>
        <dbReference type="ChEBI" id="CHEBI:18420"/>
    </cofactor>
</comment>
<dbReference type="SUPFAM" id="SSF55811">
    <property type="entry name" value="Nudix"/>
    <property type="match status" value="1"/>
</dbReference>
<dbReference type="GO" id="GO:0006281">
    <property type="term" value="P:DNA repair"/>
    <property type="evidence" value="ECO:0007669"/>
    <property type="project" value="UniProtKB-KW"/>
</dbReference>
<dbReference type="RefSeq" id="WP_160592927.1">
    <property type="nucleotide sequence ID" value="NZ_CP047895.1"/>
</dbReference>
<evidence type="ECO:0000256" key="16">
    <source>
        <dbReference type="ARBA" id="ARBA00042798"/>
    </source>
</evidence>
<sequence>MTSSPVLLVVAAALVDAAGRVLVQQRPEGRAMAGLWEFPGGKVEPGETPEAALVRELAEELGIAVAPGDCRPLTFASAGLDRAHLLLLLYTIDHWQGTPAAIEAAGMAWHRPAALRGLAMPPADVPLVEALVAQLGDDPAA</sequence>
<dbReference type="InterPro" id="IPR000086">
    <property type="entry name" value="NUDIX_hydrolase_dom"/>
</dbReference>
<keyword evidence="4" id="KW-0235">DNA replication</keyword>
<keyword evidence="9" id="KW-0234">DNA repair</keyword>
<dbReference type="GO" id="GO:0006260">
    <property type="term" value="P:DNA replication"/>
    <property type="evidence" value="ECO:0007669"/>
    <property type="project" value="UniProtKB-KW"/>
</dbReference>
<dbReference type="PROSITE" id="PS00893">
    <property type="entry name" value="NUDIX_BOX"/>
    <property type="match status" value="1"/>
</dbReference>
<evidence type="ECO:0000313" key="19">
    <source>
        <dbReference type="EMBL" id="QHL90997.1"/>
    </source>
</evidence>
<evidence type="ECO:0000256" key="9">
    <source>
        <dbReference type="ARBA" id="ARBA00023204"/>
    </source>
</evidence>
<proteinExistence type="inferred from homology"/>
<keyword evidence="7 17" id="KW-0378">Hydrolase</keyword>
<evidence type="ECO:0000256" key="5">
    <source>
        <dbReference type="ARBA" id="ARBA00022723"/>
    </source>
</evidence>
<evidence type="ECO:0000259" key="18">
    <source>
        <dbReference type="PROSITE" id="PS51462"/>
    </source>
</evidence>
<dbReference type="Gene3D" id="3.90.79.10">
    <property type="entry name" value="Nucleoside Triphosphate Pyrophosphohydrolase"/>
    <property type="match status" value="1"/>
</dbReference>
<organism evidence="19 20">
    <name type="scientific">Sphingomonas changnyeongensis</name>
    <dbReference type="NCBI Taxonomy" id="2698679"/>
    <lineage>
        <taxon>Bacteria</taxon>
        <taxon>Pseudomonadati</taxon>
        <taxon>Pseudomonadota</taxon>
        <taxon>Alphaproteobacteria</taxon>
        <taxon>Sphingomonadales</taxon>
        <taxon>Sphingomonadaceae</taxon>
        <taxon>Sphingomonas</taxon>
    </lineage>
</organism>
<evidence type="ECO:0000256" key="11">
    <source>
        <dbReference type="ARBA" id="ARBA00036904"/>
    </source>
</evidence>
<evidence type="ECO:0000256" key="7">
    <source>
        <dbReference type="ARBA" id="ARBA00022801"/>
    </source>
</evidence>
<evidence type="ECO:0000256" key="3">
    <source>
        <dbReference type="ARBA" id="ARBA00022457"/>
    </source>
</evidence>
<gene>
    <name evidence="19" type="ORF">GVO57_09400</name>
</gene>
<keyword evidence="6" id="KW-0227">DNA damage</keyword>
<dbReference type="AlphaFoldDB" id="A0A7Z2NWG1"/>
<evidence type="ECO:0000256" key="12">
    <source>
        <dbReference type="ARBA" id="ARBA00038905"/>
    </source>
</evidence>
<evidence type="ECO:0000256" key="6">
    <source>
        <dbReference type="ARBA" id="ARBA00022763"/>
    </source>
</evidence>
<dbReference type="InterPro" id="IPR047127">
    <property type="entry name" value="MutT-like"/>
</dbReference>
<comment type="catalytic activity">
    <reaction evidence="10">
        <text>8-oxo-dGTP + H2O = 8-oxo-dGMP + diphosphate + H(+)</text>
        <dbReference type="Rhea" id="RHEA:31575"/>
        <dbReference type="ChEBI" id="CHEBI:15377"/>
        <dbReference type="ChEBI" id="CHEBI:15378"/>
        <dbReference type="ChEBI" id="CHEBI:33019"/>
        <dbReference type="ChEBI" id="CHEBI:63224"/>
        <dbReference type="ChEBI" id="CHEBI:77896"/>
        <dbReference type="EC" id="3.6.1.55"/>
    </reaction>
</comment>
<keyword evidence="5" id="KW-0479">Metal-binding</keyword>
<dbReference type="InterPro" id="IPR020084">
    <property type="entry name" value="NUDIX_hydrolase_CS"/>
</dbReference>
<evidence type="ECO:0000256" key="10">
    <source>
        <dbReference type="ARBA" id="ARBA00035861"/>
    </source>
</evidence>
<dbReference type="GO" id="GO:0044715">
    <property type="term" value="F:8-oxo-dGDP phosphatase activity"/>
    <property type="evidence" value="ECO:0007669"/>
    <property type="project" value="TreeGrafter"/>
</dbReference>
<dbReference type="GO" id="GO:0035539">
    <property type="term" value="F:8-oxo-7,8-dihydrodeoxyguanosine triphosphate pyrophosphatase activity"/>
    <property type="evidence" value="ECO:0007669"/>
    <property type="project" value="UniProtKB-EC"/>
</dbReference>
<evidence type="ECO:0000256" key="15">
    <source>
        <dbReference type="ARBA" id="ARBA00041979"/>
    </source>
</evidence>
<dbReference type="Proteomes" id="UP000464468">
    <property type="component" value="Chromosome"/>
</dbReference>
<keyword evidence="8" id="KW-0460">Magnesium</keyword>
<evidence type="ECO:0000256" key="8">
    <source>
        <dbReference type="ARBA" id="ARBA00022842"/>
    </source>
</evidence>
<dbReference type="GO" id="GO:0046872">
    <property type="term" value="F:metal ion binding"/>
    <property type="evidence" value="ECO:0007669"/>
    <property type="project" value="UniProtKB-KW"/>
</dbReference>
<evidence type="ECO:0000256" key="17">
    <source>
        <dbReference type="RuleBase" id="RU003476"/>
    </source>
</evidence>
<dbReference type="InterPro" id="IPR015797">
    <property type="entry name" value="NUDIX_hydrolase-like_dom_sf"/>
</dbReference>
<name>A0A7Z2NWG1_9SPHN</name>
<dbReference type="GO" id="GO:0044716">
    <property type="term" value="F:8-oxo-GDP phosphatase activity"/>
    <property type="evidence" value="ECO:0007669"/>
    <property type="project" value="TreeGrafter"/>
</dbReference>
<comment type="catalytic activity">
    <reaction evidence="11">
        <text>8-oxo-GTP + H2O = 8-oxo-GMP + diphosphate + H(+)</text>
        <dbReference type="Rhea" id="RHEA:67616"/>
        <dbReference type="ChEBI" id="CHEBI:15377"/>
        <dbReference type="ChEBI" id="CHEBI:15378"/>
        <dbReference type="ChEBI" id="CHEBI:33019"/>
        <dbReference type="ChEBI" id="CHEBI:143553"/>
        <dbReference type="ChEBI" id="CHEBI:145694"/>
    </reaction>
</comment>
<reference evidence="19 20" key="1">
    <citation type="submission" date="2020-01" db="EMBL/GenBank/DDBJ databases">
        <title>Sphingomonas sp. C33 whole genome sequece.</title>
        <authorList>
            <person name="Park C."/>
        </authorList>
    </citation>
    <scope>NUCLEOTIDE SEQUENCE [LARGE SCALE GENOMIC DNA]</scope>
    <source>
        <strain evidence="19 20">C33</strain>
    </source>
</reference>
<evidence type="ECO:0000256" key="2">
    <source>
        <dbReference type="ARBA" id="ARBA00005582"/>
    </source>
</evidence>
<feature type="domain" description="Nudix hydrolase" evidence="18">
    <location>
        <begin position="5"/>
        <end position="133"/>
    </location>
</feature>
<dbReference type="EMBL" id="CP047895">
    <property type="protein sequence ID" value="QHL90997.1"/>
    <property type="molecule type" value="Genomic_DNA"/>
</dbReference>
<dbReference type="PROSITE" id="PS51462">
    <property type="entry name" value="NUDIX"/>
    <property type="match status" value="1"/>
</dbReference>
<dbReference type="PRINTS" id="PR00502">
    <property type="entry name" value="NUDIXFAMILY"/>
</dbReference>
<comment type="similarity">
    <text evidence="2 17">Belongs to the Nudix hydrolase family.</text>
</comment>
<evidence type="ECO:0000256" key="4">
    <source>
        <dbReference type="ARBA" id="ARBA00022705"/>
    </source>
</evidence>
<keyword evidence="3" id="KW-0515">Mutator protein</keyword>
<accession>A0A7Z2NWG1</accession>
<dbReference type="PANTHER" id="PTHR47707:SF1">
    <property type="entry name" value="NUDIX HYDROLASE FAMILY PROTEIN"/>
    <property type="match status" value="1"/>
</dbReference>
<evidence type="ECO:0000256" key="13">
    <source>
        <dbReference type="ARBA" id="ARBA00040794"/>
    </source>
</evidence>
<dbReference type="Pfam" id="PF00293">
    <property type="entry name" value="NUDIX"/>
    <property type="match status" value="1"/>
</dbReference>
<dbReference type="InterPro" id="IPR020476">
    <property type="entry name" value="Nudix_hydrolase"/>
</dbReference>
<dbReference type="EC" id="3.6.1.55" evidence="12"/>
<keyword evidence="20" id="KW-1185">Reference proteome</keyword>
<evidence type="ECO:0000313" key="20">
    <source>
        <dbReference type="Proteomes" id="UP000464468"/>
    </source>
</evidence>